<dbReference type="InterPro" id="IPR035965">
    <property type="entry name" value="PAS-like_dom_sf"/>
</dbReference>
<evidence type="ECO:0000259" key="8">
    <source>
        <dbReference type="PROSITE" id="PS50113"/>
    </source>
</evidence>
<protein>
    <recommendedName>
        <fullName evidence="2">histidine kinase</fullName>
        <ecNumber evidence="2">2.7.13.3</ecNumber>
    </recommendedName>
</protein>
<dbReference type="InterPro" id="IPR011006">
    <property type="entry name" value="CheY-like_superfamily"/>
</dbReference>
<evidence type="ECO:0000259" key="7">
    <source>
        <dbReference type="PROSITE" id="PS50110"/>
    </source>
</evidence>
<dbReference type="InterPro" id="IPR001789">
    <property type="entry name" value="Sig_transdc_resp-reg_receiver"/>
</dbReference>
<evidence type="ECO:0000256" key="5">
    <source>
        <dbReference type="SAM" id="Coils"/>
    </source>
</evidence>
<dbReference type="NCBIfam" id="TIGR00229">
    <property type="entry name" value="sensory_box"/>
    <property type="match status" value="1"/>
</dbReference>
<gene>
    <name evidence="9" type="ORF">SAMN06295970_103262</name>
</gene>
<proteinExistence type="predicted"/>
<dbReference type="Pfam" id="PF00512">
    <property type="entry name" value="HisKA"/>
    <property type="match status" value="1"/>
</dbReference>
<reference evidence="9 10" key="1">
    <citation type="submission" date="2017-05" db="EMBL/GenBank/DDBJ databases">
        <authorList>
            <person name="Varghese N."/>
            <person name="Submissions S."/>
        </authorList>
    </citation>
    <scope>NUCLEOTIDE SEQUENCE [LARGE SCALE GENOMIC DNA]</scope>
    <source>
        <strain evidence="9 10">DSM 26001</strain>
    </source>
</reference>
<dbReference type="SMART" id="SM00388">
    <property type="entry name" value="HisKA"/>
    <property type="match status" value="1"/>
</dbReference>
<dbReference type="SUPFAM" id="SSF55874">
    <property type="entry name" value="ATPase domain of HSP90 chaperone/DNA topoisomerase II/histidine kinase"/>
    <property type="match status" value="1"/>
</dbReference>
<comment type="catalytic activity">
    <reaction evidence="1">
        <text>ATP + protein L-histidine = ADP + protein N-phospho-L-histidine.</text>
        <dbReference type="EC" id="2.7.13.3"/>
    </reaction>
</comment>
<dbReference type="PANTHER" id="PTHR43065">
    <property type="entry name" value="SENSOR HISTIDINE KINASE"/>
    <property type="match status" value="1"/>
</dbReference>
<dbReference type="SMART" id="SM00086">
    <property type="entry name" value="PAC"/>
    <property type="match status" value="1"/>
</dbReference>
<dbReference type="Gene3D" id="1.10.287.130">
    <property type="match status" value="1"/>
</dbReference>
<evidence type="ECO:0000313" key="10">
    <source>
        <dbReference type="Proteomes" id="UP001158049"/>
    </source>
</evidence>
<dbReference type="EMBL" id="FXUL01000003">
    <property type="protein sequence ID" value="SMP53274.1"/>
    <property type="molecule type" value="Genomic_DNA"/>
</dbReference>
<feature type="domain" description="Histidine kinase" evidence="6">
    <location>
        <begin position="333"/>
        <end position="549"/>
    </location>
</feature>
<dbReference type="Pfam" id="PF02518">
    <property type="entry name" value="HATPase_c"/>
    <property type="match status" value="1"/>
</dbReference>
<name>A0ABY1PYQ2_9BURK</name>
<evidence type="ECO:0000256" key="3">
    <source>
        <dbReference type="ARBA" id="ARBA00022553"/>
    </source>
</evidence>
<dbReference type="CDD" id="cd00082">
    <property type="entry name" value="HisKA"/>
    <property type="match status" value="1"/>
</dbReference>
<dbReference type="PROSITE" id="PS50113">
    <property type="entry name" value="PAC"/>
    <property type="match status" value="1"/>
</dbReference>
<dbReference type="PRINTS" id="PR00344">
    <property type="entry name" value="BCTRLSENSOR"/>
</dbReference>
<dbReference type="SUPFAM" id="SSF52172">
    <property type="entry name" value="CheY-like"/>
    <property type="match status" value="1"/>
</dbReference>
<dbReference type="SUPFAM" id="SSF55785">
    <property type="entry name" value="PYP-like sensor domain (PAS domain)"/>
    <property type="match status" value="1"/>
</dbReference>
<dbReference type="Proteomes" id="UP001158049">
    <property type="component" value="Unassembled WGS sequence"/>
</dbReference>
<accession>A0ABY1PYQ2</accession>
<dbReference type="Pfam" id="PF08447">
    <property type="entry name" value="PAS_3"/>
    <property type="match status" value="1"/>
</dbReference>
<dbReference type="SUPFAM" id="SSF47384">
    <property type="entry name" value="Homodimeric domain of signal transducing histidine kinase"/>
    <property type="match status" value="1"/>
</dbReference>
<dbReference type="SMART" id="SM00387">
    <property type="entry name" value="HATPase_c"/>
    <property type="match status" value="1"/>
</dbReference>
<keyword evidence="5" id="KW-0175">Coiled coil</keyword>
<dbReference type="Gene3D" id="3.40.50.2300">
    <property type="match status" value="1"/>
</dbReference>
<dbReference type="PROSITE" id="PS50110">
    <property type="entry name" value="RESPONSE_REGULATORY"/>
    <property type="match status" value="1"/>
</dbReference>
<dbReference type="PANTHER" id="PTHR43065:SF42">
    <property type="entry name" value="TWO-COMPONENT SENSOR PPRA"/>
    <property type="match status" value="1"/>
</dbReference>
<organism evidence="9 10">
    <name type="scientific">Noviherbaspirillum suwonense</name>
    <dbReference type="NCBI Taxonomy" id="1224511"/>
    <lineage>
        <taxon>Bacteria</taxon>
        <taxon>Pseudomonadati</taxon>
        <taxon>Pseudomonadota</taxon>
        <taxon>Betaproteobacteria</taxon>
        <taxon>Burkholderiales</taxon>
        <taxon>Oxalobacteraceae</taxon>
        <taxon>Noviherbaspirillum</taxon>
    </lineage>
</organism>
<dbReference type="RefSeq" id="WP_283441525.1">
    <property type="nucleotide sequence ID" value="NZ_FXUL01000003.1"/>
</dbReference>
<evidence type="ECO:0000256" key="2">
    <source>
        <dbReference type="ARBA" id="ARBA00012438"/>
    </source>
</evidence>
<dbReference type="CDD" id="cd00130">
    <property type="entry name" value="PAS"/>
    <property type="match status" value="1"/>
</dbReference>
<dbReference type="PROSITE" id="PS50109">
    <property type="entry name" value="HIS_KIN"/>
    <property type="match status" value="1"/>
</dbReference>
<dbReference type="InterPro" id="IPR004358">
    <property type="entry name" value="Sig_transdc_His_kin-like_C"/>
</dbReference>
<dbReference type="InterPro" id="IPR003594">
    <property type="entry name" value="HATPase_dom"/>
</dbReference>
<dbReference type="InterPro" id="IPR001610">
    <property type="entry name" value="PAC"/>
</dbReference>
<sequence length="685" mass="74597">MTASSAEERILVLAPRGRDAQVIAQVLAGSGLTCAACGDYPALMRELDAGAGAAVISEEALQGADLDILAAWLARQASWSDFPFVLLVSRQAAPRKEAARMLLGNIANVLLLERPLNAETIRRATASALRARKRQYQARTDLQVRIRAEERLHIALEAGRLGTWEIDFPGMELRASDTCKRSFGRDPAQPFGYDQLVAGIQQEDWRRYHDLMKATIIAGGGFSIEYRVIWPDGSLHWLHVQGKASLDADGRPVAVAGVSQDITERRAAERRLRESQEALRELNETLEQRIDARTAELAQANDRLMREITERERAQVALVQAQKMEAVGQLTGGIAHDFNNLLNVILGNVELIERQSSDERIKRMAQTARRSAERGAKLTGQLLAFSRSQSLDLRPVDLTHLMGEVRDLLSAAIGPDIQLEFGLAPDLPPAMADLSQTELAILNLAINARDAMPNGGRLVIDCALRQPPDGLLPPGRYAVVSVRDNGQGINPEILNKVFDPFFTTKAVGKGTGLGLSQVYGIAQQSGGTARIESRAGEGTTVEIWLPLAPQDAAEAAAARAAEPPRTAGQARILVVEDDPGVRQFIVECLEMSGHWVTQAEHGEAGLAQIDSAMPDLMIVDFLMPGMNGAQLAAEVGLKRPDLPIIIATGYADMQEIERVVGKNAVLKKPFQMRDLLESVRLALTR</sequence>
<dbReference type="InterPro" id="IPR000014">
    <property type="entry name" value="PAS"/>
</dbReference>
<dbReference type="Pfam" id="PF00072">
    <property type="entry name" value="Response_reg"/>
    <property type="match status" value="1"/>
</dbReference>
<keyword evidence="3 4" id="KW-0597">Phosphoprotein</keyword>
<feature type="coiled-coil region" evidence="5">
    <location>
        <begin position="265"/>
        <end position="317"/>
    </location>
</feature>
<feature type="modified residue" description="4-aspartylphosphate" evidence="4">
    <location>
        <position position="620"/>
    </location>
</feature>
<feature type="domain" description="PAC" evidence="8">
    <location>
        <begin position="222"/>
        <end position="274"/>
    </location>
</feature>
<dbReference type="EC" id="2.7.13.3" evidence="2"/>
<dbReference type="InterPro" id="IPR036890">
    <property type="entry name" value="HATPase_C_sf"/>
</dbReference>
<evidence type="ECO:0000256" key="1">
    <source>
        <dbReference type="ARBA" id="ARBA00000085"/>
    </source>
</evidence>
<dbReference type="Gene3D" id="3.30.565.10">
    <property type="entry name" value="Histidine kinase-like ATPase, C-terminal domain"/>
    <property type="match status" value="1"/>
</dbReference>
<dbReference type="InterPro" id="IPR000700">
    <property type="entry name" value="PAS-assoc_C"/>
</dbReference>
<evidence type="ECO:0000256" key="4">
    <source>
        <dbReference type="PROSITE-ProRule" id="PRU00169"/>
    </source>
</evidence>
<dbReference type="InterPro" id="IPR003661">
    <property type="entry name" value="HisK_dim/P_dom"/>
</dbReference>
<dbReference type="InterPro" id="IPR005467">
    <property type="entry name" value="His_kinase_dom"/>
</dbReference>
<evidence type="ECO:0000313" key="9">
    <source>
        <dbReference type="EMBL" id="SMP53274.1"/>
    </source>
</evidence>
<feature type="domain" description="Response regulatory" evidence="7">
    <location>
        <begin position="571"/>
        <end position="683"/>
    </location>
</feature>
<keyword evidence="10" id="KW-1185">Reference proteome</keyword>
<evidence type="ECO:0000259" key="6">
    <source>
        <dbReference type="PROSITE" id="PS50109"/>
    </source>
</evidence>
<comment type="caution">
    <text evidence="9">The sequence shown here is derived from an EMBL/GenBank/DDBJ whole genome shotgun (WGS) entry which is preliminary data.</text>
</comment>
<dbReference type="Gene3D" id="3.30.450.20">
    <property type="entry name" value="PAS domain"/>
    <property type="match status" value="1"/>
</dbReference>
<dbReference type="Gene3D" id="2.10.70.100">
    <property type="match status" value="1"/>
</dbReference>
<dbReference type="InterPro" id="IPR036097">
    <property type="entry name" value="HisK_dim/P_sf"/>
</dbReference>
<dbReference type="SMART" id="SM00448">
    <property type="entry name" value="REC"/>
    <property type="match status" value="1"/>
</dbReference>
<dbReference type="InterPro" id="IPR013655">
    <property type="entry name" value="PAS_fold_3"/>
</dbReference>